<dbReference type="Proteomes" id="UP001530315">
    <property type="component" value="Unassembled WGS sequence"/>
</dbReference>
<feature type="compositionally biased region" description="Basic and acidic residues" evidence="1">
    <location>
        <begin position="355"/>
        <end position="375"/>
    </location>
</feature>
<feature type="region of interest" description="Disordered" evidence="1">
    <location>
        <begin position="275"/>
        <end position="307"/>
    </location>
</feature>
<accession>A0ABD3NWV5</accession>
<evidence type="ECO:0000313" key="2">
    <source>
        <dbReference type="EMBL" id="KAL3779918.1"/>
    </source>
</evidence>
<organism evidence="2 3">
    <name type="scientific">Stephanodiscus triporus</name>
    <dbReference type="NCBI Taxonomy" id="2934178"/>
    <lineage>
        <taxon>Eukaryota</taxon>
        <taxon>Sar</taxon>
        <taxon>Stramenopiles</taxon>
        <taxon>Ochrophyta</taxon>
        <taxon>Bacillariophyta</taxon>
        <taxon>Coscinodiscophyceae</taxon>
        <taxon>Thalassiosirophycidae</taxon>
        <taxon>Stephanodiscales</taxon>
        <taxon>Stephanodiscaceae</taxon>
        <taxon>Stephanodiscus</taxon>
    </lineage>
</organism>
<feature type="region of interest" description="Disordered" evidence="1">
    <location>
        <begin position="157"/>
        <end position="262"/>
    </location>
</feature>
<sequence>MIAKKILWKSSKSSPESKQDDVEEKMSQYNLCVEEIKNEGKVLGSLEFHEEAMRRMNQRLHKDCAPSRPSSEEGRRDKFTPDRVARRPKYIPSISEGASSAPPRRGNALTRSITLMVTGKHGHAASDPSKEKMPGRRTSALTSVEFDEGVTAAQVLQDIDLSDSESEAAGPPTLSPGRMAEGGGKSVGRRGSFLTGSSSRIGRPMRTAVRRFSKRRSLDLSESEDEGVGPTTHSPTHSPGRPVDSGGNSGGGSRSFMRRSSSNLSLPQWIAVSRYSRRRSSASIDGDDHVLSSKTHDDANEREENVKEIKSCKIDDGKPEPSAAIDLVGLVLESHNGLQTHIDADEHAANLEEKESYKTDDMKPAINDQAEKSDTESMLSWRSRIGKRRSSLFSVNERRPTVDSMREGSFNGSLAGESRDGSLICSFRTRNSLSGSYVEDGTLICDWGRRHSDSDVQSIQEGLLNGIDEKASSGSLICGWDRSDRTILSHSSVKADRSAKNSR</sequence>
<proteinExistence type="predicted"/>
<dbReference type="EMBL" id="JALLAZ020001140">
    <property type="protein sequence ID" value="KAL3779918.1"/>
    <property type="molecule type" value="Genomic_DNA"/>
</dbReference>
<keyword evidence="3" id="KW-1185">Reference proteome</keyword>
<name>A0ABD3NWV5_9STRA</name>
<dbReference type="AlphaFoldDB" id="A0ABD3NWV5"/>
<protein>
    <submittedName>
        <fullName evidence="2">Uncharacterized protein</fullName>
    </submittedName>
</protein>
<reference evidence="2 3" key="1">
    <citation type="submission" date="2024-10" db="EMBL/GenBank/DDBJ databases">
        <title>Updated reference genomes for cyclostephanoid diatoms.</title>
        <authorList>
            <person name="Roberts W.R."/>
            <person name="Alverson A.J."/>
        </authorList>
    </citation>
    <scope>NUCLEOTIDE SEQUENCE [LARGE SCALE GENOMIC DNA]</scope>
    <source>
        <strain evidence="2 3">AJA276-08</strain>
    </source>
</reference>
<evidence type="ECO:0000256" key="1">
    <source>
        <dbReference type="SAM" id="MobiDB-lite"/>
    </source>
</evidence>
<feature type="region of interest" description="Disordered" evidence="1">
    <location>
        <begin position="1"/>
        <end position="25"/>
    </location>
</feature>
<gene>
    <name evidence="2" type="ORF">ACHAW5_009800</name>
</gene>
<feature type="compositionally biased region" description="Basic and acidic residues" evidence="1">
    <location>
        <begin position="15"/>
        <end position="25"/>
    </location>
</feature>
<feature type="compositionally biased region" description="Basic and acidic residues" evidence="1">
    <location>
        <begin position="286"/>
        <end position="307"/>
    </location>
</feature>
<feature type="region of interest" description="Disordered" evidence="1">
    <location>
        <begin position="57"/>
        <end position="145"/>
    </location>
</feature>
<feature type="compositionally biased region" description="Basic and acidic residues" evidence="1">
    <location>
        <begin position="57"/>
        <end position="85"/>
    </location>
</feature>
<feature type="region of interest" description="Disordered" evidence="1">
    <location>
        <begin position="355"/>
        <end position="379"/>
    </location>
</feature>
<comment type="caution">
    <text evidence="2">The sequence shown here is derived from an EMBL/GenBank/DDBJ whole genome shotgun (WGS) entry which is preliminary data.</text>
</comment>
<evidence type="ECO:0000313" key="3">
    <source>
        <dbReference type="Proteomes" id="UP001530315"/>
    </source>
</evidence>